<dbReference type="InterPro" id="IPR004435">
    <property type="entry name" value="MobB_dom"/>
</dbReference>
<accession>A0A9X4RLV3</accession>
<dbReference type="CDD" id="cd03116">
    <property type="entry name" value="MobB"/>
    <property type="match status" value="1"/>
</dbReference>
<dbReference type="Pfam" id="PF03205">
    <property type="entry name" value="MobB"/>
    <property type="match status" value="1"/>
</dbReference>
<reference evidence="2" key="2">
    <citation type="submission" date="2022-10" db="EMBL/GenBank/DDBJ databases">
        <authorList>
            <person name="Aronson H.S."/>
        </authorList>
    </citation>
    <scope>NUCLEOTIDE SEQUENCE</scope>
    <source>
        <strain evidence="2">RS19-109</strain>
    </source>
</reference>
<comment type="caution">
    <text evidence="2">The sequence shown here is derived from an EMBL/GenBank/DDBJ whole genome shotgun (WGS) entry which is preliminary data.</text>
</comment>
<dbReference type="SUPFAM" id="SSF52540">
    <property type="entry name" value="P-loop containing nucleoside triphosphate hydrolases"/>
    <property type="match status" value="1"/>
</dbReference>
<dbReference type="EMBL" id="JAPHEH010000001">
    <property type="protein sequence ID" value="MDG4475745.1"/>
    <property type="molecule type" value="Genomic_DNA"/>
</dbReference>
<dbReference type="Proteomes" id="UP001154240">
    <property type="component" value="Unassembled WGS sequence"/>
</dbReference>
<reference evidence="2" key="1">
    <citation type="journal article" date="2022" name="bioRxiv">
        <title>Thiovibrio frasassiensisgen. nov., sp. nov., an autotrophic, elemental sulfur disproportionating bacterium isolated from sulfidic karst sediment, and proposal of Thiovibrionaceae fam. nov.</title>
        <authorList>
            <person name="Aronson H."/>
            <person name="Thomas C."/>
            <person name="Bhattacharyya M."/>
            <person name="Eckstein S."/>
            <person name="Jensen S."/>
            <person name="Barco R."/>
            <person name="Macalady J."/>
            <person name="Amend J."/>
        </authorList>
    </citation>
    <scope>NUCLEOTIDE SEQUENCE</scope>
    <source>
        <strain evidence="2">RS19-109</strain>
    </source>
</reference>
<organism evidence="2 3">
    <name type="scientific">Thiovibrio frasassiensis</name>
    <dbReference type="NCBI Taxonomy" id="2984131"/>
    <lineage>
        <taxon>Bacteria</taxon>
        <taxon>Pseudomonadati</taxon>
        <taxon>Thermodesulfobacteriota</taxon>
        <taxon>Desulfobulbia</taxon>
        <taxon>Desulfobulbales</taxon>
        <taxon>Thiovibrionaceae</taxon>
        <taxon>Thiovibrio</taxon>
    </lineage>
</organism>
<dbReference type="RefSeq" id="WP_307632720.1">
    <property type="nucleotide sequence ID" value="NZ_JAPHEH010000001.1"/>
</dbReference>
<dbReference type="GO" id="GO:0005525">
    <property type="term" value="F:GTP binding"/>
    <property type="evidence" value="ECO:0007669"/>
    <property type="project" value="InterPro"/>
</dbReference>
<proteinExistence type="predicted"/>
<evidence type="ECO:0000313" key="3">
    <source>
        <dbReference type="Proteomes" id="UP001154240"/>
    </source>
</evidence>
<dbReference type="Gene3D" id="3.40.50.300">
    <property type="entry name" value="P-loop containing nucleotide triphosphate hydrolases"/>
    <property type="match status" value="1"/>
</dbReference>
<keyword evidence="3" id="KW-1185">Reference proteome</keyword>
<dbReference type="GO" id="GO:0006777">
    <property type="term" value="P:Mo-molybdopterin cofactor biosynthetic process"/>
    <property type="evidence" value="ECO:0007669"/>
    <property type="project" value="InterPro"/>
</dbReference>
<gene>
    <name evidence="2" type="primary">mobB</name>
    <name evidence="2" type="ORF">OLX77_06175</name>
</gene>
<evidence type="ECO:0000313" key="2">
    <source>
        <dbReference type="EMBL" id="MDG4475745.1"/>
    </source>
</evidence>
<name>A0A9X4RLV3_9BACT</name>
<dbReference type="AlphaFoldDB" id="A0A9X4RLV3"/>
<feature type="domain" description="Molybdopterin-guanine dinucleotide biosynthesis protein B (MobB)" evidence="1">
    <location>
        <begin position="4"/>
        <end position="135"/>
    </location>
</feature>
<dbReference type="NCBIfam" id="TIGR00176">
    <property type="entry name" value="mobB"/>
    <property type="match status" value="1"/>
</dbReference>
<sequence length="219" mass="24307">MPPVIALIGKPDSGKTTLLEKLLPELHRRGYHIGTIKHHVHAFEMDKPGKDTWRHKQAGASTVALSSPTGLGIIRDVDKDLSIDELVGRYYGDTDLVITEGYKRLGLPKIEVFRSALHAEPLPNRDDTWVAMVSDTTPPGDLPCFGLDDVVDLADFLETRFIKSFPRQKTSLLVNGQPVYLNSFVESFLRQAITGMTCSLKGCEDPQEIIITIRQAPSE</sequence>
<dbReference type="PANTHER" id="PTHR40072:SF1">
    <property type="entry name" value="MOLYBDOPTERIN-GUANINE DINUCLEOTIDE BIOSYNTHESIS ADAPTER PROTEIN"/>
    <property type="match status" value="1"/>
</dbReference>
<evidence type="ECO:0000259" key="1">
    <source>
        <dbReference type="Pfam" id="PF03205"/>
    </source>
</evidence>
<dbReference type="InterPro" id="IPR027417">
    <property type="entry name" value="P-loop_NTPase"/>
</dbReference>
<dbReference type="InterPro" id="IPR052539">
    <property type="entry name" value="MGD_biosynthesis_adapter"/>
</dbReference>
<protein>
    <submittedName>
        <fullName evidence="2">Molybdopterin-guanine dinucleotide biosynthesis protein B</fullName>
    </submittedName>
</protein>
<dbReference type="PANTHER" id="PTHR40072">
    <property type="entry name" value="MOLYBDOPTERIN-GUANINE DINUCLEOTIDE BIOSYNTHESIS ADAPTER PROTEIN-RELATED"/>
    <property type="match status" value="1"/>
</dbReference>